<dbReference type="CDD" id="cd12797">
    <property type="entry name" value="M23_peptidase"/>
    <property type="match status" value="1"/>
</dbReference>
<gene>
    <name evidence="3" type="ORF">ACFO0U_12895</name>
</gene>
<dbReference type="Gene3D" id="2.70.70.10">
    <property type="entry name" value="Glucose Permease (Domain IIA)"/>
    <property type="match status" value="1"/>
</dbReference>
<name>A0ABV9D3C1_9GAMM</name>
<evidence type="ECO:0000259" key="2">
    <source>
        <dbReference type="PROSITE" id="PS51782"/>
    </source>
</evidence>
<reference evidence="4" key="1">
    <citation type="journal article" date="2019" name="Int. J. Syst. Evol. Microbiol.">
        <title>The Global Catalogue of Microorganisms (GCM) 10K type strain sequencing project: providing services to taxonomists for standard genome sequencing and annotation.</title>
        <authorList>
            <consortium name="The Broad Institute Genomics Platform"/>
            <consortium name="The Broad Institute Genome Sequencing Center for Infectious Disease"/>
            <person name="Wu L."/>
            <person name="Ma J."/>
        </authorList>
    </citation>
    <scope>NUCLEOTIDE SEQUENCE [LARGE SCALE GENOMIC DNA]</scope>
    <source>
        <strain evidence="4">CGMCC 1.12121</strain>
    </source>
</reference>
<feature type="domain" description="LysM" evidence="2">
    <location>
        <begin position="102"/>
        <end position="146"/>
    </location>
</feature>
<sequence>MAERAMGGKGSCARIVPLLLFVLILAGCAGGPGAGGYRGGNIAGNWVSIQRGDTLGQIAKQAGVPLLRLQRFNPGADARRLAIGQRILVPTHRERAPGGGPYRYQVRPGDTYSSIAKRFGSSAQNLQAANPKFSANTLDVGQLVKVPLGGAARKASVSTTKASSSTASKPAARSRTLPDPGALPSSAHTWHWPLKQYEVARAYGTDSRGTLQPMLLSTSADTQALAVADGTVRFADSMRQLGRVVIIHHRDNMQSVYALCERLLVEDGDEVKQGTPVCDVGYRHDTERYDLLFDIRHGGKPIDPKQVLR</sequence>
<proteinExistence type="predicted"/>
<dbReference type="InterPro" id="IPR050570">
    <property type="entry name" value="Cell_wall_metabolism_enzyme"/>
</dbReference>
<accession>A0ABV9D3C1</accession>
<dbReference type="CDD" id="cd00118">
    <property type="entry name" value="LysM"/>
    <property type="match status" value="2"/>
</dbReference>
<dbReference type="SUPFAM" id="SSF54106">
    <property type="entry name" value="LysM domain"/>
    <property type="match status" value="1"/>
</dbReference>
<keyword evidence="4" id="KW-1185">Reference proteome</keyword>
<dbReference type="EMBL" id="JBHSEU010000021">
    <property type="protein sequence ID" value="MFC4539670.1"/>
    <property type="molecule type" value="Genomic_DNA"/>
</dbReference>
<organism evidence="3 4">
    <name type="scientific">Chromohalobacter sarecensis</name>
    <dbReference type="NCBI Taxonomy" id="245294"/>
    <lineage>
        <taxon>Bacteria</taxon>
        <taxon>Pseudomonadati</taxon>
        <taxon>Pseudomonadota</taxon>
        <taxon>Gammaproteobacteria</taxon>
        <taxon>Oceanospirillales</taxon>
        <taxon>Halomonadaceae</taxon>
        <taxon>Chromohalobacter</taxon>
    </lineage>
</organism>
<dbReference type="PANTHER" id="PTHR21666">
    <property type="entry name" value="PEPTIDASE-RELATED"/>
    <property type="match status" value="1"/>
</dbReference>
<evidence type="ECO:0000313" key="4">
    <source>
        <dbReference type="Proteomes" id="UP001596030"/>
    </source>
</evidence>
<dbReference type="PANTHER" id="PTHR21666:SF270">
    <property type="entry name" value="MUREIN HYDROLASE ACTIVATOR ENVC"/>
    <property type="match status" value="1"/>
</dbReference>
<dbReference type="Pfam" id="PF01476">
    <property type="entry name" value="LysM"/>
    <property type="match status" value="2"/>
</dbReference>
<dbReference type="InterPro" id="IPR016047">
    <property type="entry name" value="M23ase_b-sheet_dom"/>
</dbReference>
<evidence type="ECO:0000313" key="3">
    <source>
        <dbReference type="EMBL" id="MFC4539670.1"/>
    </source>
</evidence>
<dbReference type="RefSeq" id="WP_246975647.1">
    <property type="nucleotide sequence ID" value="NZ_JAKGAN010000008.1"/>
</dbReference>
<feature type="region of interest" description="Disordered" evidence="1">
    <location>
        <begin position="154"/>
        <end position="185"/>
    </location>
</feature>
<feature type="domain" description="LysM" evidence="2">
    <location>
        <begin position="45"/>
        <end position="89"/>
    </location>
</feature>
<comment type="caution">
    <text evidence="3">The sequence shown here is derived from an EMBL/GenBank/DDBJ whole genome shotgun (WGS) entry which is preliminary data.</text>
</comment>
<dbReference type="Proteomes" id="UP001596030">
    <property type="component" value="Unassembled WGS sequence"/>
</dbReference>
<dbReference type="InterPro" id="IPR036779">
    <property type="entry name" value="LysM_dom_sf"/>
</dbReference>
<dbReference type="InterPro" id="IPR018392">
    <property type="entry name" value="LysM"/>
</dbReference>
<dbReference type="PROSITE" id="PS51257">
    <property type="entry name" value="PROKAR_LIPOPROTEIN"/>
    <property type="match status" value="1"/>
</dbReference>
<evidence type="ECO:0000256" key="1">
    <source>
        <dbReference type="SAM" id="MobiDB-lite"/>
    </source>
</evidence>
<dbReference type="InterPro" id="IPR011055">
    <property type="entry name" value="Dup_hybrid_motif"/>
</dbReference>
<dbReference type="Gene3D" id="3.10.350.10">
    <property type="entry name" value="LysM domain"/>
    <property type="match status" value="2"/>
</dbReference>
<dbReference type="SMART" id="SM00257">
    <property type="entry name" value="LysM"/>
    <property type="match status" value="2"/>
</dbReference>
<protein>
    <submittedName>
        <fullName evidence="3">LysM peptidoglycan-binding domain-containing protein</fullName>
    </submittedName>
</protein>
<dbReference type="PROSITE" id="PS51782">
    <property type="entry name" value="LYSM"/>
    <property type="match status" value="2"/>
</dbReference>
<dbReference type="SUPFAM" id="SSF51261">
    <property type="entry name" value="Duplicated hybrid motif"/>
    <property type="match status" value="1"/>
</dbReference>
<feature type="compositionally biased region" description="Low complexity" evidence="1">
    <location>
        <begin position="154"/>
        <end position="175"/>
    </location>
</feature>
<dbReference type="Pfam" id="PF01551">
    <property type="entry name" value="Peptidase_M23"/>
    <property type="match status" value="1"/>
</dbReference>